<dbReference type="Proteomes" id="UP000305939">
    <property type="component" value="Unassembled WGS sequence"/>
</dbReference>
<name>A0A4S3LYS1_9FLAO</name>
<feature type="chain" id="PRO_5020502759" description="beta-N-acetylhexosaminidase" evidence="6">
    <location>
        <begin position="25"/>
        <end position="974"/>
    </location>
</feature>
<sequence length="974" mass="109963">MKPTIFAVLTCVLSVFTMMGQTTADPLTADDRGNQTQWVDSVYNAMSPEERIGQLFMVQAFSDKGPEHEKQISDLIDNYHIGGIIFTKGGPVRQAQLTNAWQERSKTKMLIALDAEWGLSMRLDSTYAFPYNMAMGAVTDNSLIEKAGARIGEHSKRLGVHVNFAPVVDVNTNPNNPIIGNRSFGENKIKVAEKAIAYTKGLQSAGVLANAKHFPGHGDTDADSHKTLPTVAFERSRLDSIELYPYRRLVNEGLASVMVAHLNVPALERKRNLPTSLSEKVVNDLLKKELGFNGLVFTDALGMKGVSDYDKVGKTDLKAFLAGNDVILMSEDVAVAHPALMEALEKGEITEERLAYSVKKILRAKYKVGLQNYQPVALEGLAKDLHQPEDDALFKEIMENAITLVRNDRQLVPVRDLEDRKIAYVKMGDGDHLPFLNTLRKYTKVDMIASDDLSDLLERLKPYETVIIGHHRDTSTPWKASGFTDKEKTWLYEIARLKDVILDVFVKPYALKELQSIGNIEALLVSYQNDELTQVASAEAIFGAIRTKGVLPVTASEWLPENLGYQTNTLSRLGYHYPEAVGMDSKHLKKVDSVVNRAIRSGVTPSAQVLIARRGKVIYNKSFGRFDYGQDAQRVVDTNIYDLASLTKILATLPVIMQLTERGKISLESRLGELLPELKGTNKQDLRLIEVLSHYARLKPWLPFYMYTLDDGTKKPSKEYYRPRPEGKFKVKIADELYMREDYQDSIIKIIEESDLLKVKQYRYSDLPYFLLQRFIEKELKMPLDQVVQEEFYRKLGMNYTTYKPLNYFRKGEIVPSEVDDYYRYQTLQGHVHDMAAAMLGGVGGHAGLFSNANDIAKIMQMYLQKGYYGGDRFFTSQTLNKFNTCYFCEEDNRRGVGFDKPQLGDSGPTCGCVSMTSFGHSGFTGTYAWADPEEDLVYIFLSNRTYPSMENRKLIEEGTRTVIQEIIYEAIIN</sequence>
<dbReference type="SUPFAM" id="SSF51445">
    <property type="entry name" value="(Trans)glycosidases"/>
    <property type="match status" value="1"/>
</dbReference>
<reference evidence="9 10" key="1">
    <citation type="submission" date="2019-04" db="EMBL/GenBank/DDBJ databases">
        <title>Draft genome sequence of Robertkochia marina CC-AMO-30D.</title>
        <authorList>
            <person name="Hameed A."/>
            <person name="Lin S.-Y."/>
            <person name="Shahina M."/>
            <person name="Lai W.-A."/>
            <person name="Young C.-C."/>
        </authorList>
    </citation>
    <scope>NUCLEOTIDE SEQUENCE [LARGE SCALE GENOMIC DNA]</scope>
    <source>
        <strain evidence="9 10">CC-AMO-30D</strain>
    </source>
</reference>
<dbReference type="PANTHER" id="PTHR30480">
    <property type="entry name" value="BETA-HEXOSAMINIDASE-RELATED"/>
    <property type="match status" value="1"/>
</dbReference>
<evidence type="ECO:0000313" key="10">
    <source>
        <dbReference type="Proteomes" id="UP000305939"/>
    </source>
</evidence>
<keyword evidence="6" id="KW-0732">Signal</keyword>
<dbReference type="InterPro" id="IPR001466">
    <property type="entry name" value="Beta-lactam-related"/>
</dbReference>
<evidence type="ECO:0000313" key="9">
    <source>
        <dbReference type="EMBL" id="THD66760.1"/>
    </source>
</evidence>
<comment type="caution">
    <text evidence="9">The sequence shown here is derived from an EMBL/GenBank/DDBJ whole genome shotgun (WGS) entry which is preliminary data.</text>
</comment>
<keyword evidence="4" id="KW-0378">Hydrolase</keyword>
<dbReference type="AlphaFoldDB" id="A0A4S3LYS1"/>
<dbReference type="InterPro" id="IPR012338">
    <property type="entry name" value="Beta-lactam/transpept-like"/>
</dbReference>
<dbReference type="PANTHER" id="PTHR30480:SF13">
    <property type="entry name" value="BETA-HEXOSAMINIDASE"/>
    <property type="match status" value="1"/>
</dbReference>
<evidence type="ECO:0000256" key="2">
    <source>
        <dbReference type="ARBA" id="ARBA00005336"/>
    </source>
</evidence>
<feature type="domain" description="Glycoside hydrolase family 3 N-terminal" evidence="8">
    <location>
        <begin position="49"/>
        <end position="363"/>
    </location>
</feature>
<feature type="domain" description="Beta-lactamase-related" evidence="7">
    <location>
        <begin position="596"/>
        <end position="953"/>
    </location>
</feature>
<dbReference type="PRINTS" id="PR00133">
    <property type="entry name" value="GLHYDRLASE3"/>
</dbReference>
<evidence type="ECO:0000259" key="8">
    <source>
        <dbReference type="Pfam" id="PF00933"/>
    </source>
</evidence>
<dbReference type="EMBL" id="SSMC01000003">
    <property type="protein sequence ID" value="THD66760.1"/>
    <property type="molecule type" value="Genomic_DNA"/>
</dbReference>
<evidence type="ECO:0000259" key="7">
    <source>
        <dbReference type="Pfam" id="PF00144"/>
    </source>
</evidence>
<dbReference type="Pfam" id="PF00933">
    <property type="entry name" value="Glyco_hydro_3"/>
    <property type="match status" value="1"/>
</dbReference>
<evidence type="ECO:0000256" key="1">
    <source>
        <dbReference type="ARBA" id="ARBA00001231"/>
    </source>
</evidence>
<proteinExistence type="inferred from homology"/>
<keyword evidence="5" id="KW-0326">Glycosidase</keyword>
<dbReference type="GO" id="GO:0005975">
    <property type="term" value="P:carbohydrate metabolic process"/>
    <property type="evidence" value="ECO:0007669"/>
    <property type="project" value="InterPro"/>
</dbReference>
<organism evidence="9 10">
    <name type="scientific">Robertkochia marina</name>
    <dbReference type="NCBI Taxonomy" id="1227945"/>
    <lineage>
        <taxon>Bacteria</taxon>
        <taxon>Pseudomonadati</taxon>
        <taxon>Bacteroidota</taxon>
        <taxon>Flavobacteriia</taxon>
        <taxon>Flavobacteriales</taxon>
        <taxon>Flavobacteriaceae</taxon>
        <taxon>Robertkochia</taxon>
    </lineage>
</organism>
<dbReference type="InterPro" id="IPR050226">
    <property type="entry name" value="NagZ_Beta-hexosaminidase"/>
</dbReference>
<comment type="similarity">
    <text evidence="2">Belongs to the glycosyl hydrolase 3 family.</text>
</comment>
<dbReference type="SUPFAM" id="SSF56601">
    <property type="entry name" value="beta-lactamase/transpeptidase-like"/>
    <property type="match status" value="1"/>
</dbReference>
<dbReference type="GO" id="GO:0004563">
    <property type="term" value="F:beta-N-acetylhexosaminidase activity"/>
    <property type="evidence" value="ECO:0007669"/>
    <property type="project" value="UniProtKB-EC"/>
</dbReference>
<dbReference type="OrthoDB" id="9805821at2"/>
<dbReference type="PROSITE" id="PS00775">
    <property type="entry name" value="GLYCOSYL_HYDROL_F3"/>
    <property type="match status" value="1"/>
</dbReference>
<dbReference type="InterPro" id="IPR001764">
    <property type="entry name" value="Glyco_hydro_3_N"/>
</dbReference>
<dbReference type="InterPro" id="IPR017853">
    <property type="entry name" value="GH"/>
</dbReference>
<dbReference type="Gene3D" id="3.40.710.10">
    <property type="entry name" value="DD-peptidase/beta-lactamase superfamily"/>
    <property type="match status" value="1"/>
</dbReference>
<dbReference type="GO" id="GO:0009254">
    <property type="term" value="P:peptidoglycan turnover"/>
    <property type="evidence" value="ECO:0007669"/>
    <property type="project" value="TreeGrafter"/>
</dbReference>
<dbReference type="Pfam" id="PF00144">
    <property type="entry name" value="Beta-lactamase"/>
    <property type="match status" value="1"/>
</dbReference>
<dbReference type="InterPro" id="IPR019800">
    <property type="entry name" value="Glyco_hydro_3_AS"/>
</dbReference>
<evidence type="ECO:0000256" key="5">
    <source>
        <dbReference type="ARBA" id="ARBA00023295"/>
    </source>
</evidence>
<accession>A0A4S3LYS1</accession>
<evidence type="ECO:0000256" key="6">
    <source>
        <dbReference type="SAM" id="SignalP"/>
    </source>
</evidence>
<dbReference type="InterPro" id="IPR036962">
    <property type="entry name" value="Glyco_hydro_3_N_sf"/>
</dbReference>
<feature type="signal peptide" evidence="6">
    <location>
        <begin position="1"/>
        <end position="24"/>
    </location>
</feature>
<comment type="catalytic activity">
    <reaction evidence="1">
        <text>Hydrolysis of terminal non-reducing N-acetyl-D-hexosamine residues in N-acetyl-beta-D-hexosaminides.</text>
        <dbReference type="EC" id="3.2.1.52"/>
    </reaction>
</comment>
<dbReference type="EC" id="3.2.1.52" evidence="3"/>
<evidence type="ECO:0000256" key="3">
    <source>
        <dbReference type="ARBA" id="ARBA00012663"/>
    </source>
</evidence>
<gene>
    <name evidence="9" type="ORF">E7Z59_13355</name>
</gene>
<protein>
    <recommendedName>
        <fullName evidence="3">beta-N-acetylhexosaminidase</fullName>
        <ecNumber evidence="3">3.2.1.52</ecNumber>
    </recommendedName>
</protein>
<dbReference type="Gene3D" id="3.20.20.300">
    <property type="entry name" value="Glycoside hydrolase, family 3, N-terminal domain"/>
    <property type="match status" value="1"/>
</dbReference>
<keyword evidence="10" id="KW-1185">Reference proteome</keyword>
<evidence type="ECO:0000256" key="4">
    <source>
        <dbReference type="ARBA" id="ARBA00022801"/>
    </source>
</evidence>
<dbReference type="RefSeq" id="WP_136336829.1">
    <property type="nucleotide sequence ID" value="NZ_QXMP01000011.1"/>
</dbReference>